<evidence type="ECO:0000259" key="8">
    <source>
        <dbReference type="Pfam" id="PF00479"/>
    </source>
</evidence>
<feature type="binding site" evidence="7">
    <location>
        <position position="148"/>
    </location>
    <ligand>
        <name>NADP(+)</name>
        <dbReference type="ChEBI" id="CHEBI:58349"/>
    </ligand>
</feature>
<comment type="catalytic activity">
    <reaction evidence="7">
        <text>D-glucose 6-phosphate + NADP(+) = 6-phospho-D-glucono-1,5-lactone + NADPH + H(+)</text>
        <dbReference type="Rhea" id="RHEA:15841"/>
        <dbReference type="ChEBI" id="CHEBI:15378"/>
        <dbReference type="ChEBI" id="CHEBI:57783"/>
        <dbReference type="ChEBI" id="CHEBI:57955"/>
        <dbReference type="ChEBI" id="CHEBI:58349"/>
        <dbReference type="ChEBI" id="CHEBI:61548"/>
        <dbReference type="EC" id="1.1.1.49"/>
    </reaction>
</comment>
<evidence type="ECO:0000256" key="6">
    <source>
        <dbReference type="ARBA" id="ARBA00023277"/>
    </source>
</evidence>
<dbReference type="RefSeq" id="WP_211262063.1">
    <property type="nucleotide sequence ID" value="NZ_JBLXIL010000017.1"/>
</dbReference>
<dbReference type="FunFam" id="3.30.360.10:FF:000011">
    <property type="entry name" value="Glucose-6-phosphate 1-dehydrogenase"/>
    <property type="match status" value="1"/>
</dbReference>
<dbReference type="InterPro" id="IPR022674">
    <property type="entry name" value="G6P_DH_NAD-bd"/>
</dbReference>
<dbReference type="InterPro" id="IPR022675">
    <property type="entry name" value="G6P_DH_C"/>
</dbReference>
<dbReference type="PANTHER" id="PTHR23429">
    <property type="entry name" value="GLUCOSE-6-PHOSPHATE 1-DEHYDROGENASE G6PD"/>
    <property type="match status" value="1"/>
</dbReference>
<proteinExistence type="inferred from homology"/>
<dbReference type="PROSITE" id="PS00069">
    <property type="entry name" value="G6P_DEHYDROGENASE"/>
    <property type="match status" value="1"/>
</dbReference>
<keyword evidence="4 7" id="KW-0521">NADP</keyword>
<dbReference type="InterPro" id="IPR001282">
    <property type="entry name" value="G6P_DH"/>
</dbReference>
<feature type="domain" description="Glucose-6-phosphate dehydrogenase C-terminal" evidence="9">
    <location>
        <begin position="189"/>
        <end position="490"/>
    </location>
</feature>
<name>A0A0K6IPU9_9GAMM</name>
<feature type="binding site" evidence="7">
    <location>
        <position position="182"/>
    </location>
    <ligand>
        <name>substrate</name>
    </ligand>
</feature>
<evidence type="ECO:0000256" key="7">
    <source>
        <dbReference type="HAMAP-Rule" id="MF_00966"/>
    </source>
</evidence>
<dbReference type="GO" id="GO:0004345">
    <property type="term" value="F:glucose-6-phosphate dehydrogenase activity"/>
    <property type="evidence" value="ECO:0007669"/>
    <property type="project" value="UniProtKB-UniRule"/>
</dbReference>
<comment type="similarity">
    <text evidence="2 7">Belongs to the glucose-6-phosphate dehydrogenase family.</text>
</comment>
<dbReference type="Gene3D" id="3.30.360.10">
    <property type="entry name" value="Dihydrodipicolinate Reductase, domain 2"/>
    <property type="match status" value="1"/>
</dbReference>
<dbReference type="GO" id="GO:0050661">
    <property type="term" value="F:NADP binding"/>
    <property type="evidence" value="ECO:0007669"/>
    <property type="project" value="UniProtKB-UniRule"/>
</dbReference>
<feature type="binding site" evidence="7">
    <location>
        <position position="340"/>
    </location>
    <ligand>
        <name>substrate</name>
    </ligand>
</feature>
<dbReference type="GO" id="GO:0006006">
    <property type="term" value="P:glucose metabolic process"/>
    <property type="evidence" value="ECO:0007669"/>
    <property type="project" value="UniProtKB-KW"/>
</dbReference>
<dbReference type="PRINTS" id="PR00079">
    <property type="entry name" value="G6PDHDRGNASE"/>
</dbReference>
<dbReference type="EMBL" id="CYHG01000009">
    <property type="protein sequence ID" value="CUB05121.1"/>
    <property type="molecule type" value="Genomic_DNA"/>
</dbReference>
<feature type="binding site" evidence="7">
    <location>
        <position position="178"/>
    </location>
    <ligand>
        <name>substrate</name>
    </ligand>
</feature>
<dbReference type="SUPFAM" id="SSF55347">
    <property type="entry name" value="Glyceraldehyde-3-phosphate dehydrogenase-like, C-terminal domain"/>
    <property type="match status" value="1"/>
</dbReference>
<dbReference type="SUPFAM" id="SSF51735">
    <property type="entry name" value="NAD(P)-binding Rossmann-fold domains"/>
    <property type="match status" value="1"/>
</dbReference>
<comment type="pathway">
    <text evidence="1 7">Carbohydrate degradation; pentose phosphate pathway; D-ribulose 5-phosphate from D-glucose 6-phosphate (oxidative stage): step 1/3.</text>
</comment>
<feature type="domain" description="Glucose-6-phosphate dehydrogenase NAD-binding" evidence="8">
    <location>
        <begin position="12"/>
        <end position="187"/>
    </location>
</feature>
<comment type="caution">
    <text evidence="7">Lacks conserved residue(s) required for the propagation of feature annotation.</text>
</comment>
<feature type="binding site" evidence="7">
    <location>
        <position position="235"/>
    </location>
    <ligand>
        <name>substrate</name>
    </ligand>
</feature>
<dbReference type="InterPro" id="IPR019796">
    <property type="entry name" value="G6P_DH_AS"/>
</dbReference>
<dbReference type="Pfam" id="PF02781">
    <property type="entry name" value="G6PD_C"/>
    <property type="match status" value="1"/>
</dbReference>
<dbReference type="NCBIfam" id="NF009492">
    <property type="entry name" value="PRK12853.1-3"/>
    <property type="match status" value="1"/>
</dbReference>
<evidence type="ECO:0000256" key="2">
    <source>
        <dbReference type="ARBA" id="ARBA00009975"/>
    </source>
</evidence>
<dbReference type="NCBIfam" id="TIGR00871">
    <property type="entry name" value="zwf"/>
    <property type="match status" value="1"/>
</dbReference>
<dbReference type="PANTHER" id="PTHR23429:SF0">
    <property type="entry name" value="GLUCOSE-6-PHOSPHATE 1-DEHYDROGENASE"/>
    <property type="match status" value="1"/>
</dbReference>
<dbReference type="EC" id="1.1.1.49" evidence="7"/>
<keyword evidence="3 7" id="KW-0313">Glucose metabolism</keyword>
<dbReference type="STRING" id="1137284.GCA_001418205_02778"/>
<dbReference type="GO" id="GO:0005829">
    <property type="term" value="C:cytosol"/>
    <property type="evidence" value="ECO:0007669"/>
    <property type="project" value="TreeGrafter"/>
</dbReference>
<comment type="function">
    <text evidence="7">Catalyzes the oxidation of glucose 6-phosphate to 6-phosphogluconolactone.</text>
</comment>
<reference evidence="11" key="1">
    <citation type="submission" date="2015-08" db="EMBL/GenBank/DDBJ databases">
        <authorList>
            <person name="Varghese N."/>
        </authorList>
    </citation>
    <scope>NUCLEOTIDE SEQUENCE [LARGE SCALE GENOMIC DNA]</scope>
    <source>
        <strain evidence="11">JCM 18476</strain>
    </source>
</reference>
<feature type="active site" description="Proton acceptor" evidence="7">
    <location>
        <position position="240"/>
    </location>
</feature>
<gene>
    <name evidence="7" type="primary">zwf</name>
    <name evidence="10" type="ORF">Ga0061065_10972</name>
</gene>
<evidence type="ECO:0000256" key="5">
    <source>
        <dbReference type="ARBA" id="ARBA00023002"/>
    </source>
</evidence>
<organism evidence="10 11">
    <name type="scientific">Marinomonas fungiae</name>
    <dbReference type="NCBI Taxonomy" id="1137284"/>
    <lineage>
        <taxon>Bacteria</taxon>
        <taxon>Pseudomonadati</taxon>
        <taxon>Pseudomonadota</taxon>
        <taxon>Gammaproteobacteria</taxon>
        <taxon>Oceanospirillales</taxon>
        <taxon>Oceanospirillaceae</taxon>
        <taxon>Marinomonas</taxon>
    </lineage>
</organism>
<evidence type="ECO:0000313" key="10">
    <source>
        <dbReference type="EMBL" id="CUB05121.1"/>
    </source>
</evidence>
<evidence type="ECO:0000256" key="1">
    <source>
        <dbReference type="ARBA" id="ARBA00004937"/>
    </source>
</evidence>
<dbReference type="UniPathway" id="UPA00115">
    <property type="reaction ID" value="UER00408"/>
</dbReference>
<evidence type="ECO:0000259" key="9">
    <source>
        <dbReference type="Pfam" id="PF02781"/>
    </source>
</evidence>
<dbReference type="Pfam" id="PF00479">
    <property type="entry name" value="G6PD_N"/>
    <property type="match status" value="1"/>
</dbReference>
<feature type="binding site" evidence="7">
    <location>
        <position position="49"/>
    </location>
    <ligand>
        <name>NADP(+)</name>
        <dbReference type="ChEBI" id="CHEBI:58349"/>
    </ligand>
</feature>
<dbReference type="GO" id="GO:0009051">
    <property type="term" value="P:pentose-phosphate shunt, oxidative branch"/>
    <property type="evidence" value="ECO:0007669"/>
    <property type="project" value="TreeGrafter"/>
</dbReference>
<dbReference type="Gene3D" id="3.40.50.720">
    <property type="entry name" value="NAD(P)-binding Rossmann-like Domain"/>
    <property type="match status" value="1"/>
</dbReference>
<dbReference type="PIRSF" id="PIRSF000110">
    <property type="entry name" value="G6PD"/>
    <property type="match status" value="1"/>
</dbReference>
<evidence type="ECO:0000313" key="11">
    <source>
        <dbReference type="Proteomes" id="UP000182769"/>
    </source>
</evidence>
<dbReference type="HAMAP" id="MF_00966">
    <property type="entry name" value="G6PD"/>
    <property type="match status" value="1"/>
</dbReference>
<dbReference type="InterPro" id="IPR036291">
    <property type="entry name" value="NAD(P)-bd_dom_sf"/>
</dbReference>
<keyword evidence="5 7" id="KW-0560">Oxidoreductase</keyword>
<dbReference type="Proteomes" id="UP000182769">
    <property type="component" value="Unassembled WGS sequence"/>
</dbReference>
<evidence type="ECO:0000256" key="4">
    <source>
        <dbReference type="ARBA" id="ARBA00022857"/>
    </source>
</evidence>
<feature type="binding site" evidence="7">
    <location>
        <position position="216"/>
    </location>
    <ligand>
        <name>substrate</name>
    </ligand>
</feature>
<keyword evidence="11" id="KW-1185">Reference proteome</keyword>
<evidence type="ECO:0000256" key="3">
    <source>
        <dbReference type="ARBA" id="ARBA00022526"/>
    </source>
</evidence>
<keyword evidence="6 7" id="KW-0119">Carbohydrate metabolism</keyword>
<accession>A0A0K6IPU9</accession>
<sequence length="492" mass="55639">MMKASLKACDVVIFGGGGDLAMRKLLPALYHLDQDGLLAKNTRIIGASRREMSAADYQAKVREALDEFVPKSIGDEKTWPRFKERLSYVSVDAQQESDFARFNDAKVGADDKDVVFYLATSPDLFGSICSSLANHGLNQERMRVVLEKPLGRDLTSSRAINDEVTQNFGEKQIFRIDHYLGKETVQNLLAIRFGNTLFEPLWDSAHIDNVQITVSETVGVEGRWGYYDKAGALRDMVQNHLVQLLCLVAMEPPGRNDADSVRDEKIKVLKALRPIEGANAYTKTVRGQYAKGMINGKEVKGYFDEEGSNPESRTETFVALRADIDNWRWAGVPFYLRTGKRLGQRYSEIVIQYKAIPHSIFNDESNRQLQRNQLIIRLQPEEKISLTVMNKVPGAGEGMNLQPVDLNLSLSEAFHNKRSPEAYERLLLDVMRDDATLFMRYDEVEAAWKWVDGIMAAWNQTSERPKEYASGSWGPAASMALPIKDGRNWHDY</sequence>
<protein>
    <recommendedName>
        <fullName evidence="7">Glucose-6-phosphate 1-dehydrogenase</fullName>
        <shortName evidence="7">G6PD</shortName>
        <ecNumber evidence="7">1.1.1.49</ecNumber>
    </recommendedName>
</protein>
<dbReference type="AlphaFoldDB" id="A0A0K6IPU9"/>